<name>A0A495XCF3_9PSEU</name>
<dbReference type="RefSeq" id="WP_121224609.1">
    <property type="nucleotide sequence ID" value="NZ_JBIUBA010000008.1"/>
</dbReference>
<dbReference type="InterPro" id="IPR051604">
    <property type="entry name" value="Ergot_Alk_Oxidoreductase"/>
</dbReference>
<comment type="caution">
    <text evidence="2">The sequence shown here is derived from an EMBL/GenBank/DDBJ whole genome shotgun (WGS) entry which is preliminary data.</text>
</comment>
<feature type="domain" description="NmrA-like" evidence="1">
    <location>
        <begin position="4"/>
        <end position="103"/>
    </location>
</feature>
<sequence length="271" mass="29011">MTYLVTGATGKAGREVVAQLRRGGHPVRALTRDARRAGLAGVEVVEGDLTRPETLETAFKGVTGVHLLTIGGDDYATLTTGPEIVRLATEAGVRRISVLWNGFWGPVEQAVATSGLEWTVLEATDFYANTFTWAERLRESGVLDEPYADVATAGVDEADVGAVSAAVLTSGGHGGQRYTVTGPEVLSPRDKLRILGDAVGQRFTFDELTREQALDRYAAAGMDPEMAEFLLDWHGNPPAAATRVSPVVERLSGRPPRDFASWAAENAASFR</sequence>
<reference evidence="2 3" key="1">
    <citation type="submission" date="2018-10" db="EMBL/GenBank/DDBJ databases">
        <title>Sequencing the genomes of 1000 actinobacteria strains.</title>
        <authorList>
            <person name="Klenk H.-P."/>
        </authorList>
    </citation>
    <scope>NUCLEOTIDE SEQUENCE [LARGE SCALE GENOMIC DNA]</scope>
    <source>
        <strain evidence="2 3">DSM 43911</strain>
    </source>
</reference>
<accession>A0A495XCF3</accession>
<evidence type="ECO:0000313" key="3">
    <source>
        <dbReference type="Proteomes" id="UP000272729"/>
    </source>
</evidence>
<organism evidence="2 3">
    <name type="scientific">Saccharothrix variisporea</name>
    <dbReference type="NCBI Taxonomy" id="543527"/>
    <lineage>
        <taxon>Bacteria</taxon>
        <taxon>Bacillati</taxon>
        <taxon>Actinomycetota</taxon>
        <taxon>Actinomycetes</taxon>
        <taxon>Pseudonocardiales</taxon>
        <taxon>Pseudonocardiaceae</taxon>
        <taxon>Saccharothrix</taxon>
    </lineage>
</organism>
<protein>
    <submittedName>
        <fullName evidence="2">Uncharacterized protein YbjT (DUF2867 family)</fullName>
    </submittedName>
</protein>
<dbReference type="Gene3D" id="3.40.50.720">
    <property type="entry name" value="NAD(P)-binding Rossmann-like Domain"/>
    <property type="match status" value="1"/>
</dbReference>
<dbReference type="InterPro" id="IPR036291">
    <property type="entry name" value="NAD(P)-bd_dom_sf"/>
</dbReference>
<evidence type="ECO:0000259" key="1">
    <source>
        <dbReference type="Pfam" id="PF05368"/>
    </source>
</evidence>
<dbReference type="PANTHER" id="PTHR43162:SF1">
    <property type="entry name" value="PRESTALK A DIFFERENTIATION PROTEIN A"/>
    <property type="match status" value="1"/>
</dbReference>
<proteinExistence type="predicted"/>
<dbReference type="Proteomes" id="UP000272729">
    <property type="component" value="Unassembled WGS sequence"/>
</dbReference>
<dbReference type="Pfam" id="PF05368">
    <property type="entry name" value="NmrA"/>
    <property type="match status" value="1"/>
</dbReference>
<evidence type="ECO:0000313" key="2">
    <source>
        <dbReference type="EMBL" id="RKT71940.1"/>
    </source>
</evidence>
<dbReference type="SUPFAM" id="SSF51735">
    <property type="entry name" value="NAD(P)-binding Rossmann-fold domains"/>
    <property type="match status" value="1"/>
</dbReference>
<dbReference type="AlphaFoldDB" id="A0A495XCF3"/>
<dbReference type="EMBL" id="RBXR01000001">
    <property type="protein sequence ID" value="RKT71940.1"/>
    <property type="molecule type" value="Genomic_DNA"/>
</dbReference>
<dbReference type="InterPro" id="IPR008030">
    <property type="entry name" value="NmrA-like"/>
</dbReference>
<dbReference type="PANTHER" id="PTHR43162">
    <property type="match status" value="1"/>
</dbReference>
<gene>
    <name evidence="2" type="ORF">DFJ66_5242</name>
</gene>
<dbReference type="OrthoDB" id="3207931at2"/>
<dbReference type="Gene3D" id="3.90.25.10">
    <property type="entry name" value="UDP-galactose 4-epimerase, domain 1"/>
    <property type="match status" value="1"/>
</dbReference>
<keyword evidence="3" id="KW-1185">Reference proteome</keyword>